<dbReference type="EMBL" id="ML119123">
    <property type="protein sequence ID" value="RPB13457.1"/>
    <property type="molecule type" value="Genomic_DNA"/>
</dbReference>
<accession>A0A3N4KSH3</accession>
<dbReference type="Proteomes" id="UP000277580">
    <property type="component" value="Unassembled WGS sequence"/>
</dbReference>
<reference evidence="3 4" key="1">
    <citation type="journal article" date="2018" name="Nat. Ecol. Evol.">
        <title>Pezizomycetes genomes reveal the molecular basis of ectomycorrhizal truffle lifestyle.</title>
        <authorList>
            <person name="Murat C."/>
            <person name="Payen T."/>
            <person name="Noel B."/>
            <person name="Kuo A."/>
            <person name="Morin E."/>
            <person name="Chen J."/>
            <person name="Kohler A."/>
            <person name="Krizsan K."/>
            <person name="Balestrini R."/>
            <person name="Da Silva C."/>
            <person name="Montanini B."/>
            <person name="Hainaut M."/>
            <person name="Levati E."/>
            <person name="Barry K.W."/>
            <person name="Belfiori B."/>
            <person name="Cichocki N."/>
            <person name="Clum A."/>
            <person name="Dockter R.B."/>
            <person name="Fauchery L."/>
            <person name="Guy J."/>
            <person name="Iotti M."/>
            <person name="Le Tacon F."/>
            <person name="Lindquist E.A."/>
            <person name="Lipzen A."/>
            <person name="Malagnac F."/>
            <person name="Mello A."/>
            <person name="Molinier V."/>
            <person name="Miyauchi S."/>
            <person name="Poulain J."/>
            <person name="Riccioni C."/>
            <person name="Rubini A."/>
            <person name="Sitrit Y."/>
            <person name="Splivallo R."/>
            <person name="Traeger S."/>
            <person name="Wang M."/>
            <person name="Zifcakova L."/>
            <person name="Wipf D."/>
            <person name="Zambonelli A."/>
            <person name="Paolocci F."/>
            <person name="Nowrousian M."/>
            <person name="Ottonello S."/>
            <person name="Baldrian P."/>
            <person name="Spatafora J.W."/>
            <person name="Henrissat B."/>
            <person name="Nagy L.G."/>
            <person name="Aury J.M."/>
            <person name="Wincker P."/>
            <person name="Grigoriev I.V."/>
            <person name="Bonfante P."/>
            <person name="Martin F.M."/>
        </authorList>
    </citation>
    <scope>NUCLEOTIDE SEQUENCE [LARGE SCALE GENOMIC DNA]</scope>
    <source>
        <strain evidence="3 4">CCBAS932</strain>
    </source>
</reference>
<sequence>MYVRTIIYMRTCIHTSSMHFHELKGFKNPSILPIPIITTNTAIVPMSLTMNPRSIRTKNFYDLPRGIAVHIFSFLPLTALLGAQLVSKRFYVLTSGEEFKHCFFLSPPLSSLLPSTEVFLHPVFGRLNFSAYHSPKVIRIGEDLDSLSLYKAKVGKQFATYPALKNVVLRVLSGGIWSFSTEIKVENDDGVTVWDVINESTTFFKSYTKVSFADHFGLDVCEERGYDPKVLMQNYDFLDPKM</sequence>
<protein>
    <recommendedName>
        <fullName evidence="2">F-box domain-containing protein</fullName>
    </recommendedName>
</protein>
<dbReference type="PROSITE" id="PS50181">
    <property type="entry name" value="FBOX"/>
    <property type="match status" value="1"/>
</dbReference>
<name>A0A3N4KSH3_9PEZI</name>
<dbReference type="InterPro" id="IPR001810">
    <property type="entry name" value="F-box_dom"/>
</dbReference>
<keyword evidence="1" id="KW-0472">Membrane</keyword>
<dbReference type="OrthoDB" id="3800738at2759"/>
<keyword evidence="4" id="KW-1185">Reference proteome</keyword>
<evidence type="ECO:0000256" key="1">
    <source>
        <dbReference type="SAM" id="Phobius"/>
    </source>
</evidence>
<feature type="transmembrane region" description="Helical" evidence="1">
    <location>
        <begin position="67"/>
        <end position="86"/>
    </location>
</feature>
<dbReference type="Gene3D" id="1.20.1280.50">
    <property type="match status" value="1"/>
</dbReference>
<feature type="domain" description="F-box" evidence="2">
    <location>
        <begin position="57"/>
        <end position="102"/>
    </location>
</feature>
<evidence type="ECO:0000259" key="2">
    <source>
        <dbReference type="PROSITE" id="PS50181"/>
    </source>
</evidence>
<proteinExistence type="predicted"/>
<organism evidence="3 4">
    <name type="scientific">Morchella conica CCBAS932</name>
    <dbReference type="NCBI Taxonomy" id="1392247"/>
    <lineage>
        <taxon>Eukaryota</taxon>
        <taxon>Fungi</taxon>
        <taxon>Dikarya</taxon>
        <taxon>Ascomycota</taxon>
        <taxon>Pezizomycotina</taxon>
        <taxon>Pezizomycetes</taxon>
        <taxon>Pezizales</taxon>
        <taxon>Morchellaceae</taxon>
        <taxon>Morchella</taxon>
    </lineage>
</organism>
<dbReference type="AlphaFoldDB" id="A0A3N4KSH3"/>
<dbReference type="InParanoid" id="A0A3N4KSH3"/>
<evidence type="ECO:0000313" key="4">
    <source>
        <dbReference type="Proteomes" id="UP000277580"/>
    </source>
</evidence>
<keyword evidence="1" id="KW-0812">Transmembrane</keyword>
<dbReference type="CDD" id="cd09917">
    <property type="entry name" value="F-box_SF"/>
    <property type="match status" value="1"/>
</dbReference>
<gene>
    <name evidence="3" type="ORF">P167DRAFT_115431</name>
</gene>
<dbReference type="Pfam" id="PF12937">
    <property type="entry name" value="F-box-like"/>
    <property type="match status" value="1"/>
</dbReference>
<keyword evidence="1" id="KW-1133">Transmembrane helix</keyword>
<evidence type="ECO:0000313" key="3">
    <source>
        <dbReference type="EMBL" id="RPB13457.1"/>
    </source>
</evidence>
<dbReference type="InterPro" id="IPR036047">
    <property type="entry name" value="F-box-like_dom_sf"/>
</dbReference>
<dbReference type="SUPFAM" id="SSF81383">
    <property type="entry name" value="F-box domain"/>
    <property type="match status" value="1"/>
</dbReference>